<dbReference type="InterPro" id="IPR027417">
    <property type="entry name" value="P-loop_NTPase"/>
</dbReference>
<dbReference type="Proteomes" id="UP000004995">
    <property type="component" value="Unassembled WGS sequence"/>
</dbReference>
<dbReference type="STRING" id="4555.K3ZM90"/>
<dbReference type="Pfam" id="PF21530">
    <property type="entry name" value="Pif1_2B_dom"/>
    <property type="match status" value="1"/>
</dbReference>
<evidence type="ECO:0000313" key="7">
    <source>
        <dbReference type="Proteomes" id="UP000004995"/>
    </source>
</evidence>
<dbReference type="GO" id="GO:0016787">
    <property type="term" value="F:hydrolase activity"/>
    <property type="evidence" value="ECO:0007669"/>
    <property type="project" value="UniProtKB-KW"/>
</dbReference>
<evidence type="ECO:0000259" key="4">
    <source>
        <dbReference type="Pfam" id="PF21530"/>
    </source>
</evidence>
<evidence type="ECO:0000259" key="2">
    <source>
        <dbReference type="Pfam" id="PF05970"/>
    </source>
</evidence>
<evidence type="ECO:0000313" key="6">
    <source>
        <dbReference type="EnsemblPlants" id="KQK94364"/>
    </source>
</evidence>
<evidence type="ECO:0000313" key="5">
    <source>
        <dbReference type="EMBL" id="RCV37930.1"/>
    </source>
</evidence>
<name>K3ZM90_SETIT</name>
<dbReference type="InterPro" id="IPR010285">
    <property type="entry name" value="DNA_helicase_pif1-like_DEAD"/>
</dbReference>
<dbReference type="PANTHER" id="PTHR10492">
    <property type="match status" value="1"/>
</dbReference>
<reference evidence="5" key="2">
    <citation type="submission" date="2015-07" db="EMBL/GenBank/DDBJ databases">
        <authorList>
            <person name="Noorani M."/>
        </authorList>
    </citation>
    <scope>NUCLEOTIDE SEQUENCE</scope>
    <source>
        <strain evidence="5">Yugu1</strain>
    </source>
</reference>
<dbReference type="EMBL" id="AGNK02004839">
    <property type="status" value="NOT_ANNOTATED_CDS"/>
    <property type="molecule type" value="Genomic_DNA"/>
</dbReference>
<dbReference type="SUPFAM" id="SSF52540">
    <property type="entry name" value="P-loop containing nucleoside triphosphate hydrolases"/>
    <property type="match status" value="2"/>
</dbReference>
<dbReference type="eggNOG" id="KOG0987">
    <property type="taxonomic scope" value="Eukaryota"/>
</dbReference>
<keyword evidence="1" id="KW-0378">Hydrolase</keyword>
<keyword evidence="7" id="KW-1185">Reference proteome</keyword>
<dbReference type="InterPro" id="IPR025476">
    <property type="entry name" value="Helitron_helicase-like"/>
</dbReference>
<keyword evidence="1" id="KW-0234">DNA repair</keyword>
<keyword evidence="1" id="KW-0227">DNA damage</keyword>
<reference evidence="5 7" key="1">
    <citation type="journal article" date="2012" name="Nat. Biotechnol.">
        <title>Reference genome sequence of the model plant Setaria.</title>
        <authorList>
            <person name="Bennetzen J.L."/>
            <person name="Schmutz J."/>
            <person name="Wang H."/>
            <person name="Percifield R."/>
            <person name="Hawkins J."/>
            <person name="Pontaroli A.C."/>
            <person name="Estep M."/>
            <person name="Feng L."/>
            <person name="Vaughn J.N."/>
            <person name="Grimwood J."/>
            <person name="Jenkins J."/>
            <person name="Barry K."/>
            <person name="Lindquist E."/>
            <person name="Hellsten U."/>
            <person name="Deshpande S."/>
            <person name="Wang X."/>
            <person name="Wu X."/>
            <person name="Mitros T."/>
            <person name="Triplett J."/>
            <person name="Yang X."/>
            <person name="Ye C.Y."/>
            <person name="Mauro-Herrera M."/>
            <person name="Wang L."/>
            <person name="Li P."/>
            <person name="Sharma M."/>
            <person name="Sharma R."/>
            <person name="Ronald P.C."/>
            <person name="Panaud O."/>
            <person name="Kellogg E.A."/>
            <person name="Brutnell T.P."/>
            <person name="Doust A.N."/>
            <person name="Tuskan G.A."/>
            <person name="Rokhsar D."/>
            <person name="Devos K.M."/>
        </authorList>
    </citation>
    <scope>NUCLEOTIDE SEQUENCE [LARGE SCALE GENOMIC DNA]</scope>
    <source>
        <strain evidence="7">cv. Yugu1</strain>
        <strain evidence="5">Yugu1</strain>
    </source>
</reference>
<feature type="domain" description="DNA helicase Pif1-like 2B" evidence="4">
    <location>
        <begin position="760"/>
        <end position="795"/>
    </location>
</feature>
<dbReference type="Pfam" id="PF14214">
    <property type="entry name" value="Helitron_like_N"/>
    <property type="match status" value="1"/>
</dbReference>
<evidence type="ECO:0000256" key="1">
    <source>
        <dbReference type="RuleBase" id="RU363044"/>
    </source>
</evidence>
<gene>
    <name evidence="5" type="ORF">SETIT_8G102700v2</name>
</gene>
<sequence>MRKQGCFTRRVPGEGPAFCCKIDKVHIYIPEVPYELRRLFASLMDRDAKYFRKHIRYFNSHFSFTIFGVSTDQRLATAKGSGVYLVKERHMQLYFYDTDDSIDHRVKRSPNLDKNLIHLIRGVLWRYNPYVQWFTSLGTVTNIQEYTTELNISILVDQRRYNAPVMDDRDVQSRFIDAMTLVTCYGEPDYFVTMTCNPYWDEIMVELLPRQMPQYRPDVVARVYYAKLLDLHDFLIKKGHLGIVAAWAHGTEFQKRGLPHEHFLLVMEFGSKLKSPDDYDKYISAEIPDLNKYPRLHELVVKHMMHGPCGTLNKNFPCMKVKVRGEELDNRWVVPYNPVLLMRYNCHINVEICNIIKSVKYLYKYIYKGHDQTSFSVDAKGNEHRMQVHLLGMYMVAYKATNNLQDVVDHAKCQRSMLAKYFKMNERSAKACKYLYKEFPELFATIMVFCKCANIRHLWDKHYESLAEDFHRTNDNNTILVQLVLRDISFHLKSMGKDIRHYGLPELHESDDLRTRDHYRELTEEQNLGYEAEHLAIIDTLNAEQRAGFEDFFLDGPSGTGKTYLYKALLAKVLSMDLIAVAMATSGITTPIMPGGRTAHSRFKIPIKLDDSTMCSDFRQVLPIMARGTRAQITDATLLKSYIWESVRRIRLTQNMRAQSNMWFADYLLRISNGTEGTFGDEYVLLPDDIFIDSPSKDICIDTLIDHVFLDLPNNRRSAPYMRDRAILSTRNEHVDAVNALMIYSFDLVEDDTRNNYPVDFLNSITPNGLPPHELTIKKNYPVILLRNLDAHNGLFSHPICLSFAMTINKAQVQTITNVGIYLPEPVFAHGQLYIALSRGVSHETTWVLARKNKDMDPH</sequence>
<dbReference type="CDD" id="cd18809">
    <property type="entry name" value="SF1_C_RecD"/>
    <property type="match status" value="1"/>
</dbReference>
<keyword evidence="1" id="KW-0347">Helicase</keyword>
<feature type="domain" description="Helitron helicase-like" evidence="3">
    <location>
        <begin position="168"/>
        <end position="265"/>
    </location>
</feature>
<organism evidence="5">
    <name type="scientific">Setaria italica</name>
    <name type="common">Foxtail millet</name>
    <name type="synonym">Panicum italicum</name>
    <dbReference type="NCBI Taxonomy" id="4555"/>
    <lineage>
        <taxon>Eukaryota</taxon>
        <taxon>Viridiplantae</taxon>
        <taxon>Streptophyta</taxon>
        <taxon>Embryophyta</taxon>
        <taxon>Tracheophyta</taxon>
        <taxon>Spermatophyta</taxon>
        <taxon>Magnoliopsida</taxon>
        <taxon>Liliopsida</taxon>
        <taxon>Poales</taxon>
        <taxon>Poaceae</taxon>
        <taxon>PACMAD clade</taxon>
        <taxon>Panicoideae</taxon>
        <taxon>Panicodae</taxon>
        <taxon>Paniceae</taxon>
        <taxon>Cenchrinae</taxon>
        <taxon>Setaria</taxon>
    </lineage>
</organism>
<comment type="catalytic activity">
    <reaction evidence="1">
        <text>ATP + H2O = ADP + phosphate + H(+)</text>
        <dbReference type="Rhea" id="RHEA:13065"/>
        <dbReference type="ChEBI" id="CHEBI:15377"/>
        <dbReference type="ChEBI" id="CHEBI:15378"/>
        <dbReference type="ChEBI" id="CHEBI:30616"/>
        <dbReference type="ChEBI" id="CHEBI:43474"/>
        <dbReference type="ChEBI" id="CHEBI:456216"/>
        <dbReference type="EC" id="5.6.2.3"/>
    </reaction>
</comment>
<feature type="domain" description="DNA helicase Pif1-like DEAD-box helicase" evidence="2">
    <location>
        <begin position="542"/>
        <end position="616"/>
    </location>
</feature>
<reference evidence="6" key="3">
    <citation type="submission" date="2018-08" db="UniProtKB">
        <authorList>
            <consortium name="EnsemblPlants"/>
        </authorList>
    </citation>
    <scope>IDENTIFICATION</scope>
    <source>
        <strain evidence="6">Yugu1</strain>
    </source>
</reference>
<dbReference type="Pfam" id="PF05970">
    <property type="entry name" value="PIF1"/>
    <property type="match status" value="1"/>
</dbReference>
<dbReference type="GO" id="GO:0000723">
    <property type="term" value="P:telomere maintenance"/>
    <property type="evidence" value="ECO:0007669"/>
    <property type="project" value="InterPro"/>
</dbReference>
<dbReference type="HOGENOM" id="CLU_001324_0_3_1"/>
<dbReference type="OrthoDB" id="3366231at2759"/>
<dbReference type="Gene3D" id="3.40.50.300">
    <property type="entry name" value="P-loop containing nucleotide triphosphate hydrolases"/>
    <property type="match status" value="1"/>
</dbReference>
<dbReference type="EC" id="5.6.2.3" evidence="1"/>
<evidence type="ECO:0000259" key="3">
    <source>
        <dbReference type="Pfam" id="PF14214"/>
    </source>
</evidence>
<protein>
    <recommendedName>
        <fullName evidence="1">ATP-dependent DNA helicase</fullName>
        <ecNumber evidence="1">5.6.2.3</ecNumber>
    </recommendedName>
</protein>
<dbReference type="AlphaFoldDB" id="K3ZM90"/>
<comment type="similarity">
    <text evidence="1">Belongs to the helicase family.</text>
</comment>
<proteinExistence type="inferred from homology"/>
<dbReference type="GO" id="GO:0005524">
    <property type="term" value="F:ATP binding"/>
    <property type="evidence" value="ECO:0007669"/>
    <property type="project" value="UniProtKB-KW"/>
</dbReference>
<keyword evidence="1" id="KW-0067">ATP-binding</keyword>
<dbReference type="GO" id="GO:0006310">
    <property type="term" value="P:DNA recombination"/>
    <property type="evidence" value="ECO:0007669"/>
    <property type="project" value="UniProtKB-KW"/>
</dbReference>
<comment type="cofactor">
    <cofactor evidence="1">
        <name>Mg(2+)</name>
        <dbReference type="ChEBI" id="CHEBI:18420"/>
    </cofactor>
</comment>
<keyword evidence="1" id="KW-0547">Nucleotide-binding</keyword>
<dbReference type="EMBL" id="CM003535">
    <property type="protein sequence ID" value="RCV37930.1"/>
    <property type="molecule type" value="Genomic_DNA"/>
</dbReference>
<dbReference type="GO" id="GO:0043139">
    <property type="term" value="F:5'-3' DNA helicase activity"/>
    <property type="evidence" value="ECO:0007669"/>
    <property type="project" value="UniProtKB-EC"/>
</dbReference>
<keyword evidence="1" id="KW-0233">DNA recombination</keyword>
<accession>K3ZM90</accession>
<dbReference type="PANTHER" id="PTHR10492:SF91">
    <property type="entry name" value="ATP-DEPENDENT DNA HELICASE"/>
    <property type="match status" value="1"/>
</dbReference>
<dbReference type="GO" id="GO:0006281">
    <property type="term" value="P:DNA repair"/>
    <property type="evidence" value="ECO:0007669"/>
    <property type="project" value="UniProtKB-KW"/>
</dbReference>
<dbReference type="Gramene" id="KQK94364">
    <property type="protein sequence ID" value="KQK94364"/>
    <property type="gene ID" value="SETIT_027704mg"/>
</dbReference>
<dbReference type="EnsemblPlants" id="KQK94364">
    <property type="protein sequence ID" value="KQK94364"/>
    <property type="gene ID" value="SETIT_027704mg"/>
</dbReference>
<dbReference type="InterPro" id="IPR049163">
    <property type="entry name" value="Pif1-like_2B_dom"/>
</dbReference>